<keyword evidence="4 7" id="KW-0812">Transmembrane</keyword>
<evidence type="ECO:0000256" key="1">
    <source>
        <dbReference type="ARBA" id="ARBA00004651"/>
    </source>
</evidence>
<dbReference type="PANTHER" id="PTHR33452">
    <property type="entry name" value="OXIDOREDUCTASE CATD-RELATED"/>
    <property type="match status" value="1"/>
</dbReference>
<evidence type="ECO:0000256" key="7">
    <source>
        <dbReference type="SAM" id="Phobius"/>
    </source>
</evidence>
<organism evidence="8 9">
    <name type="scientific">Niveispirillum lacus</name>
    <dbReference type="NCBI Taxonomy" id="1981099"/>
    <lineage>
        <taxon>Bacteria</taxon>
        <taxon>Pseudomonadati</taxon>
        <taxon>Pseudomonadota</taxon>
        <taxon>Alphaproteobacteria</taxon>
        <taxon>Rhodospirillales</taxon>
        <taxon>Azospirillaceae</taxon>
        <taxon>Niveispirillum</taxon>
    </lineage>
</organism>
<dbReference type="OrthoDB" id="7366864at2"/>
<name>A0A255YT41_9PROT</name>
<dbReference type="EMBL" id="NOXU01000031">
    <property type="protein sequence ID" value="OYQ32349.1"/>
    <property type="molecule type" value="Genomic_DNA"/>
</dbReference>
<evidence type="ECO:0000313" key="9">
    <source>
        <dbReference type="Proteomes" id="UP000216998"/>
    </source>
</evidence>
<dbReference type="InterPro" id="IPR051907">
    <property type="entry name" value="DoxX-like_oxidoreductase"/>
</dbReference>
<dbReference type="GO" id="GO:0005886">
    <property type="term" value="C:plasma membrane"/>
    <property type="evidence" value="ECO:0007669"/>
    <property type="project" value="UniProtKB-SubCell"/>
</dbReference>
<dbReference type="AlphaFoldDB" id="A0A255YT41"/>
<evidence type="ECO:0000313" key="8">
    <source>
        <dbReference type="EMBL" id="OYQ32349.1"/>
    </source>
</evidence>
<dbReference type="PANTHER" id="PTHR33452:SF1">
    <property type="entry name" value="INNER MEMBRANE PROTEIN YPHA-RELATED"/>
    <property type="match status" value="1"/>
</dbReference>
<comment type="similarity">
    <text evidence="2">Belongs to the DoxX family.</text>
</comment>
<proteinExistence type="inferred from homology"/>
<keyword evidence="3" id="KW-1003">Cell membrane</keyword>
<feature type="transmembrane region" description="Helical" evidence="7">
    <location>
        <begin position="131"/>
        <end position="150"/>
    </location>
</feature>
<evidence type="ECO:0000256" key="3">
    <source>
        <dbReference type="ARBA" id="ARBA00022475"/>
    </source>
</evidence>
<evidence type="ECO:0000256" key="2">
    <source>
        <dbReference type="ARBA" id="ARBA00006679"/>
    </source>
</evidence>
<dbReference type="Proteomes" id="UP000216998">
    <property type="component" value="Unassembled WGS sequence"/>
</dbReference>
<evidence type="ECO:0000256" key="5">
    <source>
        <dbReference type="ARBA" id="ARBA00022989"/>
    </source>
</evidence>
<keyword evidence="9" id="KW-1185">Reference proteome</keyword>
<dbReference type="Pfam" id="PF07681">
    <property type="entry name" value="DoxX"/>
    <property type="match status" value="1"/>
</dbReference>
<accession>A0A255YT41</accession>
<protein>
    <recommendedName>
        <fullName evidence="10">DoxX family protein</fullName>
    </recommendedName>
</protein>
<feature type="transmembrane region" description="Helical" evidence="7">
    <location>
        <begin position="97"/>
        <end position="116"/>
    </location>
</feature>
<reference evidence="8 9" key="1">
    <citation type="submission" date="2017-07" db="EMBL/GenBank/DDBJ databases">
        <title>Niveispirillum cyanobacteriorum sp. nov., isolated from cyanobacterial aggregates in a eutrophic lake.</title>
        <authorList>
            <person name="Cai H."/>
        </authorList>
    </citation>
    <scope>NUCLEOTIDE SEQUENCE [LARGE SCALE GENOMIC DNA]</scope>
    <source>
        <strain evidence="9">TH1-14</strain>
    </source>
</reference>
<keyword evidence="5 7" id="KW-1133">Transmembrane helix</keyword>
<comment type="subcellular location">
    <subcellularLocation>
        <location evidence="1">Cell membrane</location>
        <topology evidence="1">Multi-pass membrane protein</topology>
    </subcellularLocation>
</comment>
<evidence type="ECO:0000256" key="4">
    <source>
        <dbReference type="ARBA" id="ARBA00022692"/>
    </source>
</evidence>
<gene>
    <name evidence="8" type="ORF">CHU95_16220</name>
</gene>
<sequence>MLIRRLALFLTDPGPTLRLRPLARQVLGAGLLLARLWLAWPFATAGWHRVFTWDAQAFLFTDIHPVPLLPAAIAAPLTTGAEIVLSLLLILGLAGRVGAAGLGVMAATLFLVIGQTPQGVENGIAIAAEQIPWILVAGVLFVLGPGTWSIDAGWRVLRTRGSQLSPETTR</sequence>
<dbReference type="RefSeq" id="WP_094457389.1">
    <property type="nucleotide sequence ID" value="NZ_NOXU01000031.1"/>
</dbReference>
<evidence type="ECO:0008006" key="10">
    <source>
        <dbReference type="Google" id="ProtNLM"/>
    </source>
</evidence>
<feature type="transmembrane region" description="Helical" evidence="7">
    <location>
        <begin position="26"/>
        <end position="48"/>
    </location>
</feature>
<feature type="transmembrane region" description="Helical" evidence="7">
    <location>
        <begin position="68"/>
        <end position="90"/>
    </location>
</feature>
<evidence type="ECO:0000256" key="6">
    <source>
        <dbReference type="ARBA" id="ARBA00023136"/>
    </source>
</evidence>
<comment type="caution">
    <text evidence="8">The sequence shown here is derived from an EMBL/GenBank/DDBJ whole genome shotgun (WGS) entry which is preliminary data.</text>
</comment>
<dbReference type="InterPro" id="IPR032808">
    <property type="entry name" value="DoxX"/>
</dbReference>
<keyword evidence="6 7" id="KW-0472">Membrane</keyword>